<dbReference type="SUPFAM" id="SSF53474">
    <property type="entry name" value="alpha/beta-Hydrolases"/>
    <property type="match status" value="1"/>
</dbReference>
<gene>
    <name evidence="2" type="ORF">I9026_12920</name>
</gene>
<dbReference type="GO" id="GO:0016787">
    <property type="term" value="F:hydrolase activity"/>
    <property type="evidence" value="ECO:0007669"/>
    <property type="project" value="UniProtKB-KW"/>
</dbReference>
<dbReference type="Proteomes" id="UP000597038">
    <property type="component" value="Unassembled WGS sequence"/>
</dbReference>
<accession>A0ABS0QU00</accession>
<dbReference type="InterPro" id="IPR029058">
    <property type="entry name" value="AB_hydrolase_fold"/>
</dbReference>
<dbReference type="InterPro" id="IPR000073">
    <property type="entry name" value="AB_hydrolase_1"/>
</dbReference>
<comment type="caution">
    <text evidence="2">The sequence shown here is derived from an EMBL/GenBank/DDBJ whole genome shotgun (WGS) entry which is preliminary data.</text>
</comment>
<sequence length="79" mass="9065">FMNYKIMTVFEKYFHDVRLIFINCPGRCQSTTLNRKDHDLSDYAPRVNEALVNIVDTEHIEKLAIIGYSMGGLIATKLA</sequence>
<protein>
    <submittedName>
        <fullName evidence="2">Alpha/beta fold hydrolase</fullName>
    </submittedName>
</protein>
<evidence type="ECO:0000313" key="3">
    <source>
        <dbReference type="Proteomes" id="UP000597038"/>
    </source>
</evidence>
<feature type="non-terminal residue" evidence="2">
    <location>
        <position position="1"/>
    </location>
</feature>
<reference evidence="2 3" key="1">
    <citation type="submission" date="2020-12" db="EMBL/GenBank/DDBJ databases">
        <title>Genomic analysis of Staphylococcus felis from a cat with skin infection.</title>
        <authorList>
            <person name="Aslantas O."/>
            <person name="Keskin O."/>
            <person name="Buyukaltay K."/>
            <person name="Gullu Yucetepe A."/>
        </authorList>
    </citation>
    <scope>NUCLEOTIDE SEQUENCE [LARGE SCALE GENOMIC DNA]</scope>
    <source>
        <strain evidence="2 3">HARRANVET</strain>
    </source>
</reference>
<name>A0ABS0QU00_9STAP</name>
<keyword evidence="2" id="KW-0378">Hydrolase</keyword>
<dbReference type="EMBL" id="JAEDAQ010000217">
    <property type="protein sequence ID" value="MBH9582230.1"/>
    <property type="molecule type" value="Genomic_DNA"/>
</dbReference>
<evidence type="ECO:0000313" key="2">
    <source>
        <dbReference type="EMBL" id="MBH9582230.1"/>
    </source>
</evidence>
<feature type="non-terminal residue" evidence="2">
    <location>
        <position position="79"/>
    </location>
</feature>
<feature type="domain" description="AB hydrolase-1" evidence="1">
    <location>
        <begin position="16"/>
        <end position="79"/>
    </location>
</feature>
<proteinExistence type="predicted"/>
<evidence type="ECO:0000259" key="1">
    <source>
        <dbReference type="Pfam" id="PF00561"/>
    </source>
</evidence>
<organism evidence="2 3">
    <name type="scientific">Staphylococcus felis</name>
    <dbReference type="NCBI Taxonomy" id="46127"/>
    <lineage>
        <taxon>Bacteria</taxon>
        <taxon>Bacillati</taxon>
        <taxon>Bacillota</taxon>
        <taxon>Bacilli</taxon>
        <taxon>Bacillales</taxon>
        <taxon>Staphylococcaceae</taxon>
        <taxon>Staphylococcus</taxon>
    </lineage>
</organism>
<dbReference type="Pfam" id="PF00561">
    <property type="entry name" value="Abhydrolase_1"/>
    <property type="match status" value="1"/>
</dbReference>
<dbReference type="Gene3D" id="3.40.50.1820">
    <property type="entry name" value="alpha/beta hydrolase"/>
    <property type="match status" value="1"/>
</dbReference>
<keyword evidence="3" id="KW-1185">Reference proteome</keyword>